<keyword evidence="2" id="KW-0560">Oxidoreductase</keyword>
<dbReference type="PROSITE" id="PS00061">
    <property type="entry name" value="ADH_SHORT"/>
    <property type="match status" value="1"/>
</dbReference>
<dbReference type="PRINTS" id="PR00081">
    <property type="entry name" value="GDHRDH"/>
</dbReference>
<dbReference type="InterPro" id="IPR036291">
    <property type="entry name" value="NAD(P)-bd_dom_sf"/>
</dbReference>
<protein>
    <submittedName>
        <fullName evidence="4">NAD(P)-dependent dehydrogenase (Short-subunit alcohol dehydrogenase family)</fullName>
    </submittedName>
</protein>
<comment type="caution">
    <text evidence="4">The sequence shown here is derived from an EMBL/GenBank/DDBJ whole genome shotgun (WGS) entry which is preliminary data.</text>
</comment>
<dbReference type="EMBL" id="JADOUA010000001">
    <property type="protein sequence ID" value="MBG6087443.1"/>
    <property type="molecule type" value="Genomic_DNA"/>
</dbReference>
<dbReference type="RefSeq" id="WP_197010302.1">
    <property type="nucleotide sequence ID" value="NZ_BAABES010000006.1"/>
</dbReference>
<accession>A0A931DIP2</accession>
<dbReference type="Pfam" id="PF13561">
    <property type="entry name" value="adh_short_C2"/>
    <property type="match status" value="1"/>
</dbReference>
<dbReference type="PRINTS" id="PR00080">
    <property type="entry name" value="SDRFAMILY"/>
</dbReference>
<gene>
    <name evidence="4" type="ORF">IW256_001556</name>
</gene>
<dbReference type="InterPro" id="IPR002347">
    <property type="entry name" value="SDR_fam"/>
</dbReference>
<name>A0A931DIP2_9ACTN</name>
<dbReference type="CDD" id="cd05233">
    <property type="entry name" value="SDR_c"/>
    <property type="match status" value="1"/>
</dbReference>
<dbReference type="SMART" id="SM00822">
    <property type="entry name" value="PKS_KR"/>
    <property type="match status" value="1"/>
</dbReference>
<dbReference type="Gene3D" id="3.40.50.720">
    <property type="entry name" value="NAD(P)-binding Rossmann-like Domain"/>
    <property type="match status" value="1"/>
</dbReference>
<sequence>MRGKTVLITGGGTGIGRATALAFAREGATVVVSGRTPGPLADTVKLIETDGGKADHIPADVAKAADVRHLITTTVERHGGLDVAVNNAGAFSAAPIAEMDEDAWDALLATNLTGTFLPMKYEIAHMSAHGGGTIVNVSSNIGAHQRLPGTGAYAATKAAVSSLTRTAARESIGQGVRINAVSPGPVETSMSLFPGEDEADRAERLSTALPIGRAGTVEEIAASILWLAGPESSFVVGHDLVIDGAATA</sequence>
<dbReference type="InterPro" id="IPR020904">
    <property type="entry name" value="Sc_DH/Rdtase_CS"/>
</dbReference>
<evidence type="ECO:0000256" key="1">
    <source>
        <dbReference type="ARBA" id="ARBA00006484"/>
    </source>
</evidence>
<evidence type="ECO:0000313" key="5">
    <source>
        <dbReference type="Proteomes" id="UP000614047"/>
    </source>
</evidence>
<comment type="similarity">
    <text evidence="1">Belongs to the short-chain dehydrogenases/reductases (SDR) family.</text>
</comment>
<evidence type="ECO:0000259" key="3">
    <source>
        <dbReference type="SMART" id="SM00822"/>
    </source>
</evidence>
<dbReference type="SUPFAM" id="SSF51735">
    <property type="entry name" value="NAD(P)-binding Rossmann-fold domains"/>
    <property type="match status" value="1"/>
</dbReference>
<dbReference type="PANTHER" id="PTHR42760">
    <property type="entry name" value="SHORT-CHAIN DEHYDROGENASES/REDUCTASES FAMILY MEMBER"/>
    <property type="match status" value="1"/>
</dbReference>
<dbReference type="FunFam" id="3.40.50.720:FF:000084">
    <property type="entry name" value="Short-chain dehydrogenase reductase"/>
    <property type="match status" value="1"/>
</dbReference>
<dbReference type="Proteomes" id="UP000614047">
    <property type="component" value="Unassembled WGS sequence"/>
</dbReference>
<dbReference type="GO" id="GO:0016616">
    <property type="term" value="F:oxidoreductase activity, acting on the CH-OH group of donors, NAD or NADP as acceptor"/>
    <property type="evidence" value="ECO:0007669"/>
    <property type="project" value="TreeGrafter"/>
</dbReference>
<keyword evidence="5" id="KW-1185">Reference proteome</keyword>
<organism evidence="4 5">
    <name type="scientific">Actinomadura viridis</name>
    <dbReference type="NCBI Taxonomy" id="58110"/>
    <lineage>
        <taxon>Bacteria</taxon>
        <taxon>Bacillati</taxon>
        <taxon>Actinomycetota</taxon>
        <taxon>Actinomycetes</taxon>
        <taxon>Streptosporangiales</taxon>
        <taxon>Thermomonosporaceae</taxon>
        <taxon>Actinomadura</taxon>
    </lineage>
</organism>
<reference evidence="4" key="1">
    <citation type="submission" date="2020-11" db="EMBL/GenBank/DDBJ databases">
        <title>Sequencing the genomes of 1000 actinobacteria strains.</title>
        <authorList>
            <person name="Klenk H.-P."/>
        </authorList>
    </citation>
    <scope>NUCLEOTIDE SEQUENCE</scope>
    <source>
        <strain evidence="4">DSM 43175</strain>
    </source>
</reference>
<dbReference type="InterPro" id="IPR057326">
    <property type="entry name" value="KR_dom"/>
</dbReference>
<feature type="domain" description="Ketoreductase" evidence="3">
    <location>
        <begin position="4"/>
        <end position="184"/>
    </location>
</feature>
<evidence type="ECO:0000256" key="2">
    <source>
        <dbReference type="ARBA" id="ARBA00023002"/>
    </source>
</evidence>
<proteinExistence type="inferred from homology"/>
<dbReference type="AlphaFoldDB" id="A0A931DIP2"/>
<evidence type="ECO:0000313" key="4">
    <source>
        <dbReference type="EMBL" id="MBG6087443.1"/>
    </source>
</evidence>